<sequence>MPEDCGFSLRPLHPDDAARFAEALNDDHVRYWMHGVPDPYTEADALRDLSGPDDTAVGDLDPYWAWAMADAQDRLVGKVALSDREDATMSLSYWLHPEGRGRGWMTTAVTAVTTWAFTSSGPGLSTVRANVARDNRASRSVLERAGFVVAETHAEYRMGDGSYAPGMRYLLHLAESAS</sequence>
<dbReference type="PANTHER" id="PTHR43792:SF8">
    <property type="entry name" value="[RIBOSOMAL PROTEIN US5]-ALANINE N-ACETYLTRANSFERASE"/>
    <property type="match status" value="1"/>
</dbReference>
<dbReference type="Proteomes" id="UP000515947">
    <property type="component" value="Chromosome"/>
</dbReference>
<dbReference type="AlphaFoldDB" id="A0A7G9RG89"/>
<keyword evidence="1 5" id="KW-0808">Transferase</keyword>
<gene>
    <name evidence="5" type="ORF">H9L09_10085</name>
</gene>
<evidence type="ECO:0000256" key="2">
    <source>
        <dbReference type="ARBA" id="ARBA00023315"/>
    </source>
</evidence>
<reference evidence="5 6" key="1">
    <citation type="submission" date="2020-08" db="EMBL/GenBank/DDBJ databases">
        <title>Genome sequence of Nocardioides mesophilus KACC 16243T.</title>
        <authorList>
            <person name="Hyun D.-W."/>
            <person name="Bae J.-W."/>
        </authorList>
    </citation>
    <scope>NUCLEOTIDE SEQUENCE [LARGE SCALE GENOMIC DNA]</scope>
    <source>
        <strain evidence="5 6">KACC 16243</strain>
    </source>
</reference>
<protein>
    <submittedName>
        <fullName evidence="5">GNAT family N-acetyltransferase</fullName>
    </submittedName>
</protein>
<evidence type="ECO:0000259" key="4">
    <source>
        <dbReference type="PROSITE" id="PS51186"/>
    </source>
</evidence>
<accession>A0A7G9RG89</accession>
<comment type="similarity">
    <text evidence="3">Belongs to the acetyltransferase family. RimJ subfamily.</text>
</comment>
<evidence type="ECO:0000313" key="6">
    <source>
        <dbReference type="Proteomes" id="UP000515947"/>
    </source>
</evidence>
<organism evidence="5 6">
    <name type="scientific">Nocardioides mesophilus</name>
    <dbReference type="NCBI Taxonomy" id="433659"/>
    <lineage>
        <taxon>Bacteria</taxon>
        <taxon>Bacillati</taxon>
        <taxon>Actinomycetota</taxon>
        <taxon>Actinomycetes</taxon>
        <taxon>Propionibacteriales</taxon>
        <taxon>Nocardioidaceae</taxon>
        <taxon>Nocardioides</taxon>
    </lineage>
</organism>
<evidence type="ECO:0000256" key="3">
    <source>
        <dbReference type="ARBA" id="ARBA00038502"/>
    </source>
</evidence>
<dbReference type="KEGG" id="nmes:H9L09_10085"/>
<dbReference type="RefSeq" id="WP_187580454.1">
    <property type="nucleotide sequence ID" value="NZ_CP060713.1"/>
</dbReference>
<dbReference type="PANTHER" id="PTHR43792">
    <property type="entry name" value="GNAT FAMILY, PUTATIVE (AFU_ORTHOLOGUE AFUA_3G00765)-RELATED-RELATED"/>
    <property type="match status" value="1"/>
</dbReference>
<keyword evidence="2" id="KW-0012">Acyltransferase</keyword>
<dbReference type="InterPro" id="IPR051531">
    <property type="entry name" value="N-acetyltransferase"/>
</dbReference>
<dbReference type="SUPFAM" id="SSF55729">
    <property type="entry name" value="Acyl-CoA N-acyltransferases (Nat)"/>
    <property type="match status" value="1"/>
</dbReference>
<keyword evidence="6" id="KW-1185">Reference proteome</keyword>
<dbReference type="PROSITE" id="PS51186">
    <property type="entry name" value="GNAT"/>
    <property type="match status" value="1"/>
</dbReference>
<feature type="domain" description="N-acetyltransferase" evidence="4">
    <location>
        <begin position="7"/>
        <end position="172"/>
    </location>
</feature>
<dbReference type="Gene3D" id="3.40.630.30">
    <property type="match status" value="1"/>
</dbReference>
<dbReference type="EMBL" id="CP060713">
    <property type="protein sequence ID" value="QNN54614.1"/>
    <property type="molecule type" value="Genomic_DNA"/>
</dbReference>
<dbReference type="InterPro" id="IPR000182">
    <property type="entry name" value="GNAT_dom"/>
</dbReference>
<name>A0A7G9RG89_9ACTN</name>
<dbReference type="InterPro" id="IPR016181">
    <property type="entry name" value="Acyl_CoA_acyltransferase"/>
</dbReference>
<dbReference type="Pfam" id="PF13302">
    <property type="entry name" value="Acetyltransf_3"/>
    <property type="match status" value="1"/>
</dbReference>
<evidence type="ECO:0000256" key="1">
    <source>
        <dbReference type="ARBA" id="ARBA00022679"/>
    </source>
</evidence>
<dbReference type="GO" id="GO:0016747">
    <property type="term" value="F:acyltransferase activity, transferring groups other than amino-acyl groups"/>
    <property type="evidence" value="ECO:0007669"/>
    <property type="project" value="InterPro"/>
</dbReference>
<evidence type="ECO:0000313" key="5">
    <source>
        <dbReference type="EMBL" id="QNN54614.1"/>
    </source>
</evidence>
<proteinExistence type="inferred from homology"/>